<evidence type="ECO:0008006" key="4">
    <source>
        <dbReference type="Google" id="ProtNLM"/>
    </source>
</evidence>
<comment type="caution">
    <text evidence="2">The sequence shown here is derived from an EMBL/GenBank/DDBJ whole genome shotgun (WGS) entry which is preliminary data.</text>
</comment>
<evidence type="ECO:0000313" key="2">
    <source>
        <dbReference type="EMBL" id="RDV00544.1"/>
    </source>
</evidence>
<feature type="chain" id="PRO_5017594066" description="Protein activator of alkane oxidation PraB" evidence="1">
    <location>
        <begin position="24"/>
        <end position="156"/>
    </location>
</feature>
<evidence type="ECO:0000256" key="1">
    <source>
        <dbReference type="SAM" id="SignalP"/>
    </source>
</evidence>
<keyword evidence="1" id="KW-0732">Signal</keyword>
<protein>
    <recommendedName>
        <fullName evidence="4">Protein activator of alkane oxidation PraB</fullName>
    </recommendedName>
</protein>
<dbReference type="Proteomes" id="UP000256838">
    <property type="component" value="Unassembled WGS sequence"/>
</dbReference>
<sequence>MKRFKLIPVGAALALFVSVPAFAVTVSPAGPISLEGATTLVKSLIPLGCTANLVGSITSTGAVSITSAKFTGQALCSAVTAANLPWSGQVNSTTSLTLTGVAVNTPLGNCGPSALNASVAQNTTQRETTIGLVDQVLSGGCTVSGSLTTTPFLTVN</sequence>
<dbReference type="RefSeq" id="WP_115531813.1">
    <property type="nucleotide sequence ID" value="NZ_QRGA01000001.1"/>
</dbReference>
<dbReference type="AlphaFoldDB" id="A0A3D8K535"/>
<organism evidence="2 3">
    <name type="scientific">Trinickia dinghuensis</name>
    <dbReference type="NCBI Taxonomy" id="2291023"/>
    <lineage>
        <taxon>Bacteria</taxon>
        <taxon>Pseudomonadati</taxon>
        <taxon>Pseudomonadota</taxon>
        <taxon>Betaproteobacteria</taxon>
        <taxon>Burkholderiales</taxon>
        <taxon>Burkholderiaceae</taxon>
        <taxon>Trinickia</taxon>
    </lineage>
</organism>
<reference evidence="2 3" key="1">
    <citation type="submission" date="2018-08" db="EMBL/GenBank/DDBJ databases">
        <title>Paraburkholderia sp. DHOM06 isolated from forest soil.</title>
        <authorList>
            <person name="Gao Z.-H."/>
            <person name="Qiu L.-H."/>
        </authorList>
    </citation>
    <scope>NUCLEOTIDE SEQUENCE [LARGE SCALE GENOMIC DNA]</scope>
    <source>
        <strain evidence="2 3">DHOM06</strain>
    </source>
</reference>
<proteinExistence type="predicted"/>
<accession>A0A3D8K535</accession>
<gene>
    <name evidence="2" type="ORF">DWV00_01840</name>
</gene>
<dbReference type="OrthoDB" id="9104147at2"/>
<dbReference type="EMBL" id="QRGA01000001">
    <property type="protein sequence ID" value="RDV00544.1"/>
    <property type="molecule type" value="Genomic_DNA"/>
</dbReference>
<evidence type="ECO:0000313" key="3">
    <source>
        <dbReference type="Proteomes" id="UP000256838"/>
    </source>
</evidence>
<name>A0A3D8K535_9BURK</name>
<feature type="signal peptide" evidence="1">
    <location>
        <begin position="1"/>
        <end position="23"/>
    </location>
</feature>
<keyword evidence="3" id="KW-1185">Reference proteome</keyword>